<organism evidence="1 2">
    <name type="scientific">Bradyrhizobium erythrophlei</name>
    <dbReference type="NCBI Taxonomy" id="1437360"/>
    <lineage>
        <taxon>Bacteria</taxon>
        <taxon>Pseudomonadati</taxon>
        <taxon>Pseudomonadota</taxon>
        <taxon>Alphaproteobacteria</taxon>
        <taxon>Hyphomicrobiales</taxon>
        <taxon>Nitrobacteraceae</taxon>
        <taxon>Bradyrhizobium</taxon>
    </lineage>
</organism>
<reference evidence="1 2" key="1">
    <citation type="submission" date="2016-11" db="EMBL/GenBank/DDBJ databases">
        <authorList>
            <person name="Jaros S."/>
            <person name="Januszkiewicz K."/>
            <person name="Wedrychowicz H."/>
        </authorList>
    </citation>
    <scope>NUCLEOTIDE SEQUENCE [LARGE SCALE GENOMIC DNA]</scope>
    <source>
        <strain evidence="1 2">GAS242</strain>
    </source>
</reference>
<dbReference type="Proteomes" id="UP000190675">
    <property type="component" value="Chromosome I"/>
</dbReference>
<name>A0A1M5P0C4_9BRAD</name>
<evidence type="ECO:0000313" key="2">
    <source>
        <dbReference type="Proteomes" id="UP000190675"/>
    </source>
</evidence>
<dbReference type="AlphaFoldDB" id="A0A1M5P0C4"/>
<proteinExistence type="predicted"/>
<dbReference type="EMBL" id="LT670818">
    <property type="protein sequence ID" value="SHG95155.1"/>
    <property type="molecule type" value="Genomic_DNA"/>
</dbReference>
<sequence length="34" mass="3731">MNRSLAALALFAKGTAGPNQTGRANELTEIEWLW</sequence>
<protein>
    <submittedName>
        <fullName evidence="1">Uncharacterized protein</fullName>
    </submittedName>
</protein>
<evidence type="ECO:0000313" key="1">
    <source>
        <dbReference type="EMBL" id="SHG95155.1"/>
    </source>
</evidence>
<accession>A0A1M5P0C4</accession>
<gene>
    <name evidence="1" type="ORF">SAMN05444169_4944</name>
</gene>